<organism evidence="1 2">
    <name type="scientific">Modicisalibacter muralis</name>
    <dbReference type="NCBI Taxonomy" id="119000"/>
    <lineage>
        <taxon>Bacteria</taxon>
        <taxon>Pseudomonadati</taxon>
        <taxon>Pseudomonadota</taxon>
        <taxon>Gammaproteobacteria</taxon>
        <taxon>Oceanospirillales</taxon>
        <taxon>Halomonadaceae</taxon>
        <taxon>Modicisalibacter</taxon>
    </lineage>
</organism>
<accession>A0A1G9K2F8</accession>
<sequence>MCIQYINHTAIEKLNHDIDLRPAHYRPHRICDDPDVRLFAAYIGERCVGVCLSQPRVATNCWN</sequence>
<evidence type="ECO:0000313" key="2">
    <source>
        <dbReference type="Proteomes" id="UP000198654"/>
    </source>
</evidence>
<dbReference type="Proteomes" id="UP000198654">
    <property type="component" value="Unassembled WGS sequence"/>
</dbReference>
<evidence type="ECO:0000313" key="1">
    <source>
        <dbReference type="EMBL" id="SDL43393.1"/>
    </source>
</evidence>
<dbReference type="AlphaFoldDB" id="A0A1G9K2F8"/>
<keyword evidence="2" id="KW-1185">Reference proteome</keyword>
<dbReference type="EMBL" id="FNGI01000003">
    <property type="protein sequence ID" value="SDL43393.1"/>
    <property type="molecule type" value="Genomic_DNA"/>
</dbReference>
<proteinExistence type="predicted"/>
<gene>
    <name evidence="1" type="ORF">SAMN05661010_01703</name>
</gene>
<protein>
    <submittedName>
        <fullName evidence="1">Uncharacterized protein</fullName>
    </submittedName>
</protein>
<reference evidence="1 2" key="1">
    <citation type="submission" date="2016-10" db="EMBL/GenBank/DDBJ databases">
        <authorList>
            <person name="de Groot N.N."/>
        </authorList>
    </citation>
    <scope>NUCLEOTIDE SEQUENCE [LARGE SCALE GENOMIC DNA]</scope>
    <source>
        <strain evidence="1 2">DSM 14789</strain>
    </source>
</reference>
<dbReference type="RefSeq" id="WP_175488755.1">
    <property type="nucleotide sequence ID" value="NZ_FNGI01000003.1"/>
</dbReference>
<name>A0A1G9K2F8_9GAMM</name>